<sequence length="41" mass="4693">MTALAMIAIAVKYTTPGLLERLEEGMFFLKKRGVGYRFGRR</sequence>
<evidence type="ECO:0000313" key="1">
    <source>
        <dbReference type="EMBL" id="EEG76456.1"/>
    </source>
</evidence>
<evidence type="ECO:0000313" key="2">
    <source>
        <dbReference type="Proteomes" id="UP000006443"/>
    </source>
</evidence>
<keyword evidence="2" id="KW-1185">Reference proteome</keyword>
<dbReference type="Proteomes" id="UP000006443">
    <property type="component" value="Unassembled WGS sequence"/>
</dbReference>
<dbReference type="AlphaFoldDB" id="C0GJN4"/>
<organism evidence="1 2">
    <name type="scientific">Dethiobacter alkaliphilus AHT 1</name>
    <dbReference type="NCBI Taxonomy" id="555088"/>
    <lineage>
        <taxon>Bacteria</taxon>
        <taxon>Bacillati</taxon>
        <taxon>Bacillota</taxon>
        <taxon>Dethiobacteria</taxon>
        <taxon>Dethiobacterales</taxon>
        <taxon>Dethiobacteraceae</taxon>
        <taxon>Dethiobacter</taxon>
    </lineage>
</organism>
<name>C0GJN4_DETAL</name>
<comment type="caution">
    <text evidence="1">The sequence shown here is derived from an EMBL/GenBank/DDBJ whole genome shotgun (WGS) entry which is preliminary data.</text>
</comment>
<accession>C0GJN4</accession>
<protein>
    <submittedName>
        <fullName evidence="1">Uncharacterized protein</fullName>
    </submittedName>
</protein>
<dbReference type="STRING" id="555088.DealDRAFT_2693"/>
<reference evidence="1 2" key="1">
    <citation type="submission" date="2009-02" db="EMBL/GenBank/DDBJ databases">
        <title>Sequencing of the draft genome and assembly of Dethiobacter alkaliphilus AHT 1.</title>
        <authorList>
            <consortium name="US DOE Joint Genome Institute (JGI-PGF)"/>
            <person name="Lucas S."/>
            <person name="Copeland A."/>
            <person name="Lapidus A."/>
            <person name="Glavina del Rio T."/>
            <person name="Dalin E."/>
            <person name="Tice H."/>
            <person name="Bruce D."/>
            <person name="Goodwin L."/>
            <person name="Pitluck S."/>
            <person name="Larimer F."/>
            <person name="Land M.L."/>
            <person name="Hauser L."/>
            <person name="Muyzer G."/>
        </authorList>
    </citation>
    <scope>NUCLEOTIDE SEQUENCE [LARGE SCALE GENOMIC DNA]</scope>
    <source>
        <strain evidence="1 2">AHT 1</strain>
    </source>
</reference>
<dbReference type="EMBL" id="ACJM01000017">
    <property type="protein sequence ID" value="EEG76456.1"/>
    <property type="molecule type" value="Genomic_DNA"/>
</dbReference>
<gene>
    <name evidence="1" type="ORF">DealDRAFT_2693</name>
</gene>
<proteinExistence type="predicted"/>